<comment type="caution">
    <text evidence="1">The sequence shown here is derived from an EMBL/GenBank/DDBJ whole genome shotgun (WGS) entry which is preliminary data.</text>
</comment>
<sequence length="192" mass="22571">MENRLEEFYVLFPITLLRELLVELELYGGSLFECCGGHKVIRPINFREIRAESFNVVHKAFIVSLADHKASFPHFTSLYVEKAFMNSSHKVMKFMMDLDERPTYHFIAFYSSVEGNILHIRGSMWWLYRAMAFLCYMIWLDGSESPLKYFTLGYVNLSSESSHIGYRRKGIPHNAIAFHHSRTLSWDLQDRN</sequence>
<reference evidence="1 2" key="1">
    <citation type="submission" date="2018-10" db="EMBL/GenBank/DDBJ databases">
        <title>A high-quality apple genome assembly.</title>
        <authorList>
            <person name="Hu J."/>
        </authorList>
    </citation>
    <scope>NUCLEOTIDE SEQUENCE [LARGE SCALE GENOMIC DNA]</scope>
    <source>
        <strain evidence="2">cv. HFTH1</strain>
        <tissue evidence="1">Young leaf</tissue>
    </source>
</reference>
<dbReference type="Proteomes" id="UP000290289">
    <property type="component" value="Chromosome 17"/>
</dbReference>
<protein>
    <submittedName>
        <fullName evidence="1">Uncharacterized protein</fullName>
    </submittedName>
</protein>
<evidence type="ECO:0000313" key="2">
    <source>
        <dbReference type="Proteomes" id="UP000290289"/>
    </source>
</evidence>
<proteinExistence type="predicted"/>
<dbReference type="AlphaFoldDB" id="A0A498H7T5"/>
<organism evidence="1 2">
    <name type="scientific">Malus domestica</name>
    <name type="common">Apple</name>
    <name type="synonym">Pyrus malus</name>
    <dbReference type="NCBI Taxonomy" id="3750"/>
    <lineage>
        <taxon>Eukaryota</taxon>
        <taxon>Viridiplantae</taxon>
        <taxon>Streptophyta</taxon>
        <taxon>Embryophyta</taxon>
        <taxon>Tracheophyta</taxon>
        <taxon>Spermatophyta</taxon>
        <taxon>Magnoliopsida</taxon>
        <taxon>eudicotyledons</taxon>
        <taxon>Gunneridae</taxon>
        <taxon>Pentapetalae</taxon>
        <taxon>rosids</taxon>
        <taxon>fabids</taxon>
        <taxon>Rosales</taxon>
        <taxon>Rosaceae</taxon>
        <taxon>Amygdaloideae</taxon>
        <taxon>Maleae</taxon>
        <taxon>Malus</taxon>
    </lineage>
</organism>
<keyword evidence="2" id="KW-1185">Reference proteome</keyword>
<gene>
    <name evidence="1" type="ORF">DVH24_027605</name>
</gene>
<dbReference type="EMBL" id="RDQH01000343">
    <property type="protein sequence ID" value="RXH67458.1"/>
    <property type="molecule type" value="Genomic_DNA"/>
</dbReference>
<name>A0A498H7T5_MALDO</name>
<evidence type="ECO:0000313" key="1">
    <source>
        <dbReference type="EMBL" id="RXH67458.1"/>
    </source>
</evidence>
<accession>A0A498H7T5</accession>